<evidence type="ECO:0000256" key="1">
    <source>
        <dbReference type="SAM" id="SignalP"/>
    </source>
</evidence>
<feature type="signal peptide" evidence="1">
    <location>
        <begin position="1"/>
        <end position="26"/>
    </location>
</feature>
<dbReference type="CDD" id="cd05380">
    <property type="entry name" value="CAP_euk"/>
    <property type="match status" value="1"/>
</dbReference>
<keyword evidence="1" id="KW-0732">Signal</keyword>
<dbReference type="GO" id="GO:0005576">
    <property type="term" value="C:extracellular region"/>
    <property type="evidence" value="ECO:0007669"/>
    <property type="project" value="UniProtKB-SubCell"/>
</dbReference>
<dbReference type="EMBL" id="CADCXU010026811">
    <property type="protein sequence ID" value="CAB0013515.1"/>
    <property type="molecule type" value="Genomic_DNA"/>
</dbReference>
<reference evidence="3 4" key="1">
    <citation type="submission" date="2020-02" db="EMBL/GenBank/DDBJ databases">
        <authorList>
            <person name="Ferguson B K."/>
        </authorList>
    </citation>
    <scope>NUCLEOTIDE SEQUENCE [LARGE SCALE GENOMIC DNA]</scope>
</reference>
<dbReference type="SUPFAM" id="SSF55797">
    <property type="entry name" value="PR-1-like"/>
    <property type="match status" value="2"/>
</dbReference>
<dbReference type="Pfam" id="PF00188">
    <property type="entry name" value="CAP"/>
    <property type="match status" value="1"/>
</dbReference>
<feature type="domain" description="SCP" evidence="2">
    <location>
        <begin position="74"/>
        <end position="217"/>
    </location>
</feature>
<dbReference type="OrthoDB" id="6627126at2759"/>
<dbReference type="SMART" id="SM00198">
    <property type="entry name" value="SCP"/>
    <property type="match status" value="1"/>
</dbReference>
<evidence type="ECO:0000259" key="2">
    <source>
        <dbReference type="SMART" id="SM00198"/>
    </source>
</evidence>
<protein>
    <recommendedName>
        <fullName evidence="2">SCP domain-containing protein</fullName>
    </recommendedName>
</protein>
<name>A0A6H5HHY4_9HEMI</name>
<evidence type="ECO:0000313" key="3">
    <source>
        <dbReference type="EMBL" id="CAB0013515.1"/>
    </source>
</evidence>
<feature type="chain" id="PRO_5026038923" description="SCP domain-containing protein" evidence="1">
    <location>
        <begin position="27"/>
        <end position="355"/>
    </location>
</feature>
<dbReference type="InterPro" id="IPR014044">
    <property type="entry name" value="CAP_dom"/>
</dbReference>
<dbReference type="AlphaFoldDB" id="A0A6H5HHY4"/>
<sequence length="355" mass="39554">MLVSRNGQFWVCGAIAFLFNLAGCGAMLPLSDNWCSPTYQCPGAGALIEHTMCTYGPKPPADRCHGLRDVQTDEKRTLIVDSLNAARLQLSRGKLSNWPEAADMREISYDYDLEKIALRWAAQCVKGSDKCRRTRDWPHVGQIVSETASDEPIDTDAYWPRDEIRQWLMEAELADPAAIDAYVPNERSARFTQLIWAETYKVRKFQAAAAEIGERRGQISKFRPLRIDRGGRIWEIRPSLVSNANLRIPAIYCRNSANSTTFSNEIREFPKRIDLGSSRIVGCADVIYETKDQAGRYRRKVVCNFGPGGNVPGAKIYSTGPICSECPAGVICICGGHIPVHQVPNCLLTILAVSR</sequence>
<dbReference type="PRINTS" id="PR00837">
    <property type="entry name" value="V5TPXLIKE"/>
</dbReference>
<keyword evidence="4" id="KW-1185">Reference proteome</keyword>
<dbReference type="Gene3D" id="3.40.33.10">
    <property type="entry name" value="CAP"/>
    <property type="match status" value="2"/>
</dbReference>
<dbReference type="InterPro" id="IPR001283">
    <property type="entry name" value="CRISP-related"/>
</dbReference>
<accession>A0A6H5HHY4</accession>
<proteinExistence type="predicted"/>
<dbReference type="Proteomes" id="UP000479000">
    <property type="component" value="Unassembled WGS sequence"/>
</dbReference>
<organism evidence="3 4">
    <name type="scientific">Nesidiocoris tenuis</name>
    <dbReference type="NCBI Taxonomy" id="355587"/>
    <lineage>
        <taxon>Eukaryota</taxon>
        <taxon>Metazoa</taxon>
        <taxon>Ecdysozoa</taxon>
        <taxon>Arthropoda</taxon>
        <taxon>Hexapoda</taxon>
        <taxon>Insecta</taxon>
        <taxon>Pterygota</taxon>
        <taxon>Neoptera</taxon>
        <taxon>Paraneoptera</taxon>
        <taxon>Hemiptera</taxon>
        <taxon>Heteroptera</taxon>
        <taxon>Panheteroptera</taxon>
        <taxon>Cimicomorpha</taxon>
        <taxon>Miridae</taxon>
        <taxon>Dicyphina</taxon>
        <taxon>Nesidiocoris</taxon>
    </lineage>
</organism>
<evidence type="ECO:0000313" key="4">
    <source>
        <dbReference type="Proteomes" id="UP000479000"/>
    </source>
</evidence>
<gene>
    <name evidence="3" type="ORF">NTEN_LOCUS18126</name>
</gene>
<dbReference type="InterPro" id="IPR035940">
    <property type="entry name" value="CAP_sf"/>
</dbReference>